<evidence type="ECO:0000256" key="6">
    <source>
        <dbReference type="ARBA" id="ARBA00022741"/>
    </source>
</evidence>
<feature type="domain" description="7,8-dihydro-6-hydroxymethylpterin-pyrophosphokinase" evidence="13">
    <location>
        <begin position="94"/>
        <end position="105"/>
    </location>
</feature>
<dbReference type="InterPro" id="IPR035907">
    <property type="entry name" value="Hppk_sf"/>
</dbReference>
<evidence type="ECO:0000313" key="15">
    <source>
        <dbReference type="Proteomes" id="UP000546701"/>
    </source>
</evidence>
<evidence type="ECO:0000313" key="14">
    <source>
        <dbReference type="EMBL" id="MBB5727652.1"/>
    </source>
</evidence>
<dbReference type="OrthoDB" id="9808041at2"/>
<dbReference type="GO" id="GO:0046656">
    <property type="term" value="P:folic acid biosynthetic process"/>
    <property type="evidence" value="ECO:0007669"/>
    <property type="project" value="UniProtKB-KW"/>
</dbReference>
<dbReference type="CDD" id="cd00483">
    <property type="entry name" value="HPPK"/>
    <property type="match status" value="1"/>
</dbReference>
<dbReference type="GO" id="GO:0016301">
    <property type="term" value="F:kinase activity"/>
    <property type="evidence" value="ECO:0007669"/>
    <property type="project" value="UniProtKB-KW"/>
</dbReference>
<evidence type="ECO:0000256" key="11">
    <source>
        <dbReference type="ARBA" id="ARBA00029766"/>
    </source>
</evidence>
<keyword evidence="15" id="KW-1185">Reference proteome</keyword>
<protein>
    <recommendedName>
        <fullName evidence="4">2-amino-4-hydroxy-6-hydroxymethyldihydropteridine pyrophosphokinase</fullName>
        <ecNumber evidence="3">2.7.6.3</ecNumber>
    </recommendedName>
    <alternativeName>
        <fullName evidence="11">6-hydroxymethyl-7,8-dihydropterin pyrophosphokinase</fullName>
    </alternativeName>
    <alternativeName>
        <fullName evidence="12">7,8-dihydro-6-hydroxymethylpterin-pyrophosphokinase</fullName>
    </alternativeName>
</protein>
<organism evidence="14 15">
    <name type="scientific">Sphingomonas prati</name>
    <dbReference type="NCBI Taxonomy" id="1843237"/>
    <lineage>
        <taxon>Bacteria</taxon>
        <taxon>Pseudomonadati</taxon>
        <taxon>Pseudomonadota</taxon>
        <taxon>Alphaproteobacteria</taxon>
        <taxon>Sphingomonadales</taxon>
        <taxon>Sphingomonadaceae</taxon>
        <taxon>Sphingomonas</taxon>
    </lineage>
</organism>
<comment type="caution">
    <text evidence="14">The sequence shown here is derived from an EMBL/GenBank/DDBJ whole genome shotgun (WGS) entry which is preliminary data.</text>
</comment>
<evidence type="ECO:0000256" key="9">
    <source>
        <dbReference type="ARBA" id="ARBA00022909"/>
    </source>
</evidence>
<reference evidence="14 15" key="1">
    <citation type="submission" date="2020-08" db="EMBL/GenBank/DDBJ databases">
        <title>Genomic Encyclopedia of Type Strains, Phase IV (KMG-IV): sequencing the most valuable type-strain genomes for metagenomic binning, comparative biology and taxonomic classification.</title>
        <authorList>
            <person name="Goeker M."/>
        </authorList>
    </citation>
    <scope>NUCLEOTIDE SEQUENCE [LARGE SCALE GENOMIC DNA]</scope>
    <source>
        <strain evidence="14 15">DSM 103336</strain>
    </source>
</reference>
<dbReference type="EC" id="2.7.6.3" evidence="3"/>
<dbReference type="GO" id="GO:0003848">
    <property type="term" value="F:2-amino-4-hydroxy-6-hydroxymethyldihydropteridine diphosphokinase activity"/>
    <property type="evidence" value="ECO:0007669"/>
    <property type="project" value="UniProtKB-EC"/>
</dbReference>
<dbReference type="AlphaFoldDB" id="A0A7W9EZT0"/>
<dbReference type="PROSITE" id="PS00794">
    <property type="entry name" value="HPPK"/>
    <property type="match status" value="1"/>
</dbReference>
<sequence>MTAPSFRYAIALGGNRRTRHGGPRDTLIAACAALSDAGLTIDRVSPIIPTPAMGPAGRSFANAAILVTTPLRPDALLLVLKQIERAFGRRRGQRWGPRPLDLDILLWSGGVWPQHHRTAAPGRLQVPHIGLPARRFVLDPLVQIAPRWTLPGTRRTIAQLHARAKG</sequence>
<dbReference type="UniPathway" id="UPA00077">
    <property type="reaction ID" value="UER00155"/>
</dbReference>
<keyword evidence="9" id="KW-0289">Folate biosynthesis</keyword>
<evidence type="ECO:0000256" key="5">
    <source>
        <dbReference type="ARBA" id="ARBA00022679"/>
    </source>
</evidence>
<dbReference type="NCBIfam" id="TIGR01498">
    <property type="entry name" value="folK"/>
    <property type="match status" value="1"/>
</dbReference>
<evidence type="ECO:0000256" key="12">
    <source>
        <dbReference type="ARBA" id="ARBA00033413"/>
    </source>
</evidence>
<evidence type="ECO:0000256" key="3">
    <source>
        <dbReference type="ARBA" id="ARBA00013253"/>
    </source>
</evidence>
<dbReference type="EMBL" id="JACIJR010000001">
    <property type="protein sequence ID" value="MBB5727652.1"/>
    <property type="molecule type" value="Genomic_DNA"/>
</dbReference>
<keyword evidence="5 14" id="KW-0808">Transferase</keyword>
<comment type="pathway">
    <text evidence="1">Cofactor biosynthesis; tetrahydrofolate biosynthesis; 2-amino-4-hydroxy-6-hydroxymethyl-7,8-dihydropteridine diphosphate from 7,8-dihydroneopterin triphosphate: step 4/4.</text>
</comment>
<keyword evidence="6" id="KW-0547">Nucleotide-binding</keyword>
<keyword evidence="7 14" id="KW-0418">Kinase</keyword>
<evidence type="ECO:0000256" key="8">
    <source>
        <dbReference type="ARBA" id="ARBA00022840"/>
    </source>
</evidence>
<accession>A0A7W9EZT0</accession>
<gene>
    <name evidence="14" type="ORF">FHS99_000108</name>
</gene>
<dbReference type="GO" id="GO:0005524">
    <property type="term" value="F:ATP binding"/>
    <property type="evidence" value="ECO:0007669"/>
    <property type="project" value="UniProtKB-KW"/>
</dbReference>
<dbReference type="SUPFAM" id="SSF55083">
    <property type="entry name" value="6-hydroxymethyl-7,8-dihydropterin pyrophosphokinase, HPPK"/>
    <property type="match status" value="1"/>
</dbReference>
<dbReference type="Proteomes" id="UP000546701">
    <property type="component" value="Unassembled WGS sequence"/>
</dbReference>
<evidence type="ECO:0000259" key="13">
    <source>
        <dbReference type="PROSITE" id="PS00794"/>
    </source>
</evidence>
<name>A0A7W9EZT0_9SPHN</name>
<dbReference type="Pfam" id="PF01288">
    <property type="entry name" value="HPPK"/>
    <property type="match status" value="1"/>
</dbReference>
<evidence type="ECO:0000256" key="2">
    <source>
        <dbReference type="ARBA" id="ARBA00005810"/>
    </source>
</evidence>
<comment type="function">
    <text evidence="10">Catalyzes the transfer of pyrophosphate from adenosine triphosphate (ATP) to 6-hydroxymethyl-7,8-dihydropterin, an enzymatic step in folate biosynthesis pathway.</text>
</comment>
<dbReference type="Gene3D" id="3.30.70.560">
    <property type="entry name" value="7,8-Dihydro-6-hydroxymethylpterin-pyrophosphokinase HPPK"/>
    <property type="match status" value="1"/>
</dbReference>
<keyword evidence="8" id="KW-0067">ATP-binding</keyword>
<evidence type="ECO:0000256" key="10">
    <source>
        <dbReference type="ARBA" id="ARBA00029409"/>
    </source>
</evidence>
<dbReference type="PANTHER" id="PTHR43071:SF1">
    <property type="entry name" value="2-AMINO-4-HYDROXY-6-HYDROXYMETHYLDIHYDROPTERIDINE PYROPHOSPHOKINASE"/>
    <property type="match status" value="1"/>
</dbReference>
<evidence type="ECO:0000256" key="7">
    <source>
        <dbReference type="ARBA" id="ARBA00022777"/>
    </source>
</evidence>
<comment type="similarity">
    <text evidence="2">Belongs to the HPPK family.</text>
</comment>
<proteinExistence type="inferred from homology"/>
<evidence type="ECO:0000256" key="4">
    <source>
        <dbReference type="ARBA" id="ARBA00016218"/>
    </source>
</evidence>
<dbReference type="GO" id="GO:0046654">
    <property type="term" value="P:tetrahydrofolate biosynthetic process"/>
    <property type="evidence" value="ECO:0007669"/>
    <property type="project" value="UniProtKB-UniPathway"/>
</dbReference>
<dbReference type="RefSeq" id="WP_157175321.1">
    <property type="nucleotide sequence ID" value="NZ_BMJP01000001.1"/>
</dbReference>
<evidence type="ECO:0000256" key="1">
    <source>
        <dbReference type="ARBA" id="ARBA00005051"/>
    </source>
</evidence>
<dbReference type="InterPro" id="IPR000550">
    <property type="entry name" value="Hppk"/>
</dbReference>
<dbReference type="PANTHER" id="PTHR43071">
    <property type="entry name" value="2-AMINO-4-HYDROXY-6-HYDROXYMETHYLDIHYDROPTERIDINE PYROPHOSPHOKINASE"/>
    <property type="match status" value="1"/>
</dbReference>